<name>A0A210PNX0_MIZYE</name>
<keyword evidence="6 7" id="KW-0472">Membrane</keyword>
<keyword evidence="10" id="KW-1185">Reference proteome</keyword>
<keyword evidence="2 7" id="KW-0812">Transmembrane</keyword>
<evidence type="ECO:0000256" key="2">
    <source>
        <dbReference type="ARBA" id="ARBA00022692"/>
    </source>
</evidence>
<dbReference type="GO" id="GO:0005802">
    <property type="term" value="C:trans-Golgi network"/>
    <property type="evidence" value="ECO:0007669"/>
    <property type="project" value="TreeGrafter"/>
</dbReference>
<keyword evidence="3 8" id="KW-0732">Signal</keyword>
<proteinExistence type="predicted"/>
<evidence type="ECO:0000313" key="10">
    <source>
        <dbReference type="Proteomes" id="UP000242188"/>
    </source>
</evidence>
<evidence type="ECO:0000256" key="5">
    <source>
        <dbReference type="ARBA" id="ARBA00022989"/>
    </source>
</evidence>
<dbReference type="SUPFAM" id="SSF50911">
    <property type="entry name" value="Mannose 6-phosphate receptor domain"/>
    <property type="match status" value="1"/>
</dbReference>
<feature type="signal peptide" evidence="8">
    <location>
        <begin position="1"/>
        <end position="22"/>
    </location>
</feature>
<accession>A0A210PNX0</accession>
<dbReference type="Proteomes" id="UP000242188">
    <property type="component" value="Unassembled WGS sequence"/>
</dbReference>
<dbReference type="Gene3D" id="2.70.130.10">
    <property type="entry name" value="Mannose-6-phosphate receptor binding domain"/>
    <property type="match status" value="1"/>
</dbReference>
<dbReference type="PANTHER" id="PTHR15071">
    <property type="entry name" value="MANNOSE-6-PHOSPHATE RECEPTOR FAMILY MEMBER"/>
    <property type="match status" value="1"/>
</dbReference>
<dbReference type="GO" id="GO:0000139">
    <property type="term" value="C:Golgi membrane"/>
    <property type="evidence" value="ECO:0007669"/>
    <property type="project" value="UniProtKB-SubCell"/>
</dbReference>
<evidence type="ECO:0000256" key="6">
    <source>
        <dbReference type="ARBA" id="ARBA00023136"/>
    </source>
</evidence>
<protein>
    <submittedName>
        <fullName evidence="9">Cation-dependent mannose-6-phosphate receptor</fullName>
    </submittedName>
</protein>
<evidence type="ECO:0000256" key="1">
    <source>
        <dbReference type="ARBA" id="ARBA00004472"/>
    </source>
</evidence>
<feature type="transmembrane region" description="Helical" evidence="7">
    <location>
        <begin position="186"/>
        <end position="212"/>
    </location>
</feature>
<dbReference type="GO" id="GO:0015031">
    <property type="term" value="P:protein transport"/>
    <property type="evidence" value="ECO:0007669"/>
    <property type="project" value="UniProtKB-KW"/>
</dbReference>
<dbReference type="InterPro" id="IPR018939">
    <property type="entry name" value="Autophagy-rel_prot_27"/>
</dbReference>
<gene>
    <name evidence="9" type="ORF">KP79_PYT19411</name>
</gene>
<feature type="chain" id="PRO_5012668079" evidence="8">
    <location>
        <begin position="23"/>
        <end position="256"/>
    </location>
</feature>
<dbReference type="AlphaFoldDB" id="A0A210PNX0"/>
<dbReference type="InterPro" id="IPR009011">
    <property type="entry name" value="Man6P_isomerase_rcpt-bd_dom_sf"/>
</dbReference>
<comment type="subcellular location">
    <subcellularLocation>
        <location evidence="1">Preautophagosomal structure membrane</location>
        <topology evidence="1">Single-pass type I membrane protein</topology>
    </subcellularLocation>
</comment>
<keyword evidence="4" id="KW-0813">Transport</keyword>
<reference evidence="9 10" key="1">
    <citation type="journal article" date="2017" name="Nat. Ecol. Evol.">
        <title>Scallop genome provides insights into evolution of bilaterian karyotype and development.</title>
        <authorList>
            <person name="Wang S."/>
            <person name="Zhang J."/>
            <person name="Jiao W."/>
            <person name="Li J."/>
            <person name="Xun X."/>
            <person name="Sun Y."/>
            <person name="Guo X."/>
            <person name="Huan P."/>
            <person name="Dong B."/>
            <person name="Zhang L."/>
            <person name="Hu X."/>
            <person name="Sun X."/>
            <person name="Wang J."/>
            <person name="Zhao C."/>
            <person name="Wang Y."/>
            <person name="Wang D."/>
            <person name="Huang X."/>
            <person name="Wang R."/>
            <person name="Lv J."/>
            <person name="Li Y."/>
            <person name="Zhang Z."/>
            <person name="Liu B."/>
            <person name="Lu W."/>
            <person name="Hui Y."/>
            <person name="Liang J."/>
            <person name="Zhou Z."/>
            <person name="Hou R."/>
            <person name="Li X."/>
            <person name="Liu Y."/>
            <person name="Li H."/>
            <person name="Ning X."/>
            <person name="Lin Y."/>
            <person name="Zhao L."/>
            <person name="Xing Q."/>
            <person name="Dou J."/>
            <person name="Li Y."/>
            <person name="Mao J."/>
            <person name="Guo H."/>
            <person name="Dou H."/>
            <person name="Li T."/>
            <person name="Mu C."/>
            <person name="Jiang W."/>
            <person name="Fu Q."/>
            <person name="Fu X."/>
            <person name="Miao Y."/>
            <person name="Liu J."/>
            <person name="Yu Q."/>
            <person name="Li R."/>
            <person name="Liao H."/>
            <person name="Li X."/>
            <person name="Kong Y."/>
            <person name="Jiang Z."/>
            <person name="Chourrout D."/>
            <person name="Li R."/>
            <person name="Bao Z."/>
        </authorList>
    </citation>
    <scope>NUCLEOTIDE SEQUENCE [LARGE SCALE GENOMIC DNA]</scope>
    <source>
        <strain evidence="9 10">PY_sf001</strain>
    </source>
</reference>
<comment type="caution">
    <text evidence="9">The sequence shown here is derived from an EMBL/GenBank/DDBJ whole genome shotgun (WGS) entry which is preliminary data.</text>
</comment>
<keyword evidence="4" id="KW-0653">Protein transport</keyword>
<evidence type="ECO:0000256" key="7">
    <source>
        <dbReference type="SAM" id="Phobius"/>
    </source>
</evidence>
<evidence type="ECO:0000313" key="9">
    <source>
        <dbReference type="EMBL" id="OWF38200.1"/>
    </source>
</evidence>
<dbReference type="EMBL" id="NEDP02005571">
    <property type="protein sequence ID" value="OWF38200.1"/>
    <property type="molecule type" value="Genomic_DNA"/>
</dbReference>
<keyword evidence="9" id="KW-0675">Receptor</keyword>
<dbReference type="PANTHER" id="PTHR15071:SF0">
    <property type="entry name" value="MANNOSE 6-PHOSPHATE RECEPTOR-LIKE PROTEIN 1"/>
    <property type="match status" value="1"/>
</dbReference>
<organism evidence="9 10">
    <name type="scientific">Mizuhopecten yessoensis</name>
    <name type="common">Japanese scallop</name>
    <name type="synonym">Patinopecten yessoensis</name>
    <dbReference type="NCBI Taxonomy" id="6573"/>
    <lineage>
        <taxon>Eukaryota</taxon>
        <taxon>Metazoa</taxon>
        <taxon>Spiralia</taxon>
        <taxon>Lophotrochozoa</taxon>
        <taxon>Mollusca</taxon>
        <taxon>Bivalvia</taxon>
        <taxon>Autobranchia</taxon>
        <taxon>Pteriomorphia</taxon>
        <taxon>Pectinida</taxon>
        <taxon>Pectinoidea</taxon>
        <taxon>Pectinidae</taxon>
        <taxon>Mizuhopecten</taxon>
    </lineage>
</organism>
<evidence type="ECO:0000256" key="8">
    <source>
        <dbReference type="SAM" id="SignalP"/>
    </source>
</evidence>
<evidence type="ECO:0000256" key="4">
    <source>
        <dbReference type="ARBA" id="ARBA00022927"/>
    </source>
</evidence>
<dbReference type="Pfam" id="PF09451">
    <property type="entry name" value="ATG27"/>
    <property type="match status" value="1"/>
</dbReference>
<keyword evidence="5 7" id="KW-1133">Transmembrane helix</keyword>
<dbReference type="OrthoDB" id="29460at2759"/>
<evidence type="ECO:0000256" key="3">
    <source>
        <dbReference type="ARBA" id="ARBA00022729"/>
    </source>
</evidence>
<sequence>MRVVRVIMHVLVLVSLGNHVTSEQQTCTKTSACACQFPDGSGVDLSQLDSNDPQNPQFPDVSPDIGSDQFSWNPCTAFNEGNGCSDVALCDVHQNDKDVTYFPIGTQDTADFSYNSKGQLQITYIYAGTGGAQRQSFISLTCDSTQSALFSATGENPSGSGMYYFDLTSTIACYPMGTSSKSSLSVGSILCIAFVSIIVVYFIGGVVFQLAVKKERGSNLIIHKDVLIAIPGLIKDGTMFIVRRGGTTSEQKKLLR</sequence>
<dbReference type="GO" id="GO:0034045">
    <property type="term" value="C:phagophore assembly site membrane"/>
    <property type="evidence" value="ECO:0007669"/>
    <property type="project" value="UniProtKB-SubCell"/>
</dbReference>